<keyword evidence="1 5" id="KW-0732">Signal</keyword>
<sequence length="1292" mass="148983">MKVITRFKLHKVKKQWVTIASTAAIALTALAGAGAVQAEDKASQTEAQVQEVQTAPSEQIGIQADPGQDLEATQENPAETKAEQEVKNQEEEKTPLNDSQAAEAGPKEKEAQAPAKPEEAKETSDEKAKEASPEKTEKKTGLITENGNSYYFDENGKQVKDQLVTIDGSNYYFDKDSGRMATDTEATIDGKIYYFNSTGRQVKDRFIEILDDTTHLAKTYHYYDENGEKVKNRFVQITYKNFPPTRIIKGSWVYFDADGNAVTGWQVIDGKKTYFTDGSYNNIRQVRGEIWKIDGKDYYFDKNGSLVTNRKVVYNDQVYKVDENGVASLTNEVAPEEIPNDLKNSFYTSNKRHTYYFDANGQKVTGWQTIEGKEYFFKEDGRRLEGEFIKRDGKEYYLTKDDGEIARDQTAYLDSEKGFLGFDQDGQILKNQIIERYGILYQTDDKGRASNITAKNAFVTDYKGKKYYVNEKSELANGFYEVDGKKWYFLQGEQLKGGFFQIGWNTYYFDADGKRANGYQTIDGKKYYFAPDGKLLKGTGLDQDGNTISSNEETGEIVEQAEEQKKGFVKEDDGYYYYDDKGEKVKDLQTIDGKVYYFDDKGRLYRNILFKLDSGTYYFSKETGEALTNQFKVTDYHGTYYFGADGKALAGGYHTIGNKTYYFLKDGEMAQGRFVEIDNDNYYFDEKGQLLHNQFLRRNNGAIIAYLDKDGKALTGLQTIDGKTFYFDESGYAEQGNIVKIDQDIYYFDPDTSEMVTNRFVYSYEKWKYKEAAWYYLGADGKALKGYQTIDNIHYYFNQEGKQLKGQGFDHEGKTVLTDEQSGKILEKDQWPKANSFNQRADGKWYYINDKLELVKGWQTIDGKKMYFREDGSQVKGEFIDIDSKRYYFDQDSGEMWTNRFAGKLERNEEFRANYTDWYYLGSDGAALTGPQIIDGKEYRFYNKGKQLKGVAWLNEDDRYSFYDRDTGELVRNDFHYVGARSFNTYAPYLNGYIYLDADGKIARGWQTIDGKKMYFEQFSDAGEGRIYLQVKGKILKIDGKLYYFDEDTGEMVTNQNVYYKNKDYRIDENGVATAVDEDLDETLPTNKKNTFYLSHKQYWYYFDENGKPVTGWQTIKGQRLYFTERFRQVKGDYVTVNGKKYYLDGGSGEIVRDAVVQIGDYRNNTYSYFDKDGQLVKDTRINYYGKIYQIDKDGKATEIKQINTFASDEQGNWYYFDEKGSKKSGFQVINGSKYYFDTNAPYAQVKGQLIEIGGKSYYFDPASGELWTNRSLSYEGKNYQIDKDGVATLVQ</sequence>
<feature type="region of interest" description="Disordered" evidence="4">
    <location>
        <begin position="69"/>
        <end position="149"/>
    </location>
</feature>
<dbReference type="Gene3D" id="2.10.270.10">
    <property type="entry name" value="Cholin Binding"/>
    <property type="match status" value="12"/>
</dbReference>
<dbReference type="NCBIfam" id="TIGR04035">
    <property type="entry name" value="glucan_65_rpt"/>
    <property type="match status" value="12"/>
</dbReference>
<gene>
    <name evidence="6" type="ORF">C4K46_04240</name>
</gene>
<evidence type="ECO:0000313" key="7">
    <source>
        <dbReference type="Proteomes" id="UP001519296"/>
    </source>
</evidence>
<evidence type="ECO:0000256" key="1">
    <source>
        <dbReference type="ARBA" id="ARBA00022729"/>
    </source>
</evidence>
<dbReference type="SUPFAM" id="SSF69360">
    <property type="entry name" value="Cell wall binding repeat"/>
    <property type="match status" value="5"/>
</dbReference>
<protein>
    <recommendedName>
        <fullName evidence="8">Glucosyl transferase</fullName>
    </recommendedName>
</protein>
<dbReference type="Proteomes" id="UP001519296">
    <property type="component" value="Unassembled WGS sequence"/>
</dbReference>
<feature type="repeat" description="Cell wall-binding" evidence="3">
    <location>
        <begin position="364"/>
        <end position="383"/>
    </location>
</feature>
<evidence type="ECO:0000313" key="6">
    <source>
        <dbReference type="EMBL" id="MBP2623147.1"/>
    </source>
</evidence>
<accession>A0ABS5B2T0</accession>
<keyword evidence="7" id="KW-1185">Reference proteome</keyword>
<feature type="repeat" description="Cell wall-binding" evidence="3">
    <location>
        <begin position="139"/>
        <end position="158"/>
    </location>
</feature>
<dbReference type="Pfam" id="PF19258">
    <property type="entry name" value="KxYKxGKxW_sig"/>
    <property type="match status" value="1"/>
</dbReference>
<feature type="compositionally biased region" description="Basic and acidic residues" evidence="4">
    <location>
        <begin position="105"/>
        <end position="140"/>
    </location>
</feature>
<evidence type="ECO:0000256" key="5">
    <source>
        <dbReference type="SAM" id="SignalP"/>
    </source>
</evidence>
<organism evidence="6 7">
    <name type="scientific">Streptococcus oricebi</name>
    <dbReference type="NCBI Taxonomy" id="1547447"/>
    <lineage>
        <taxon>Bacteria</taxon>
        <taxon>Bacillati</taxon>
        <taxon>Bacillota</taxon>
        <taxon>Bacilli</taxon>
        <taxon>Lactobacillales</taxon>
        <taxon>Streptococcaceae</taxon>
        <taxon>Streptococcus</taxon>
    </lineage>
</organism>
<dbReference type="EMBL" id="PRDG01000002">
    <property type="protein sequence ID" value="MBP2623147.1"/>
    <property type="molecule type" value="Genomic_DNA"/>
</dbReference>
<feature type="repeat" description="Cell wall-binding" evidence="3">
    <location>
        <begin position="516"/>
        <end position="535"/>
    </location>
</feature>
<evidence type="ECO:0000256" key="3">
    <source>
        <dbReference type="PROSITE-ProRule" id="PRU00591"/>
    </source>
</evidence>
<dbReference type="PROSITE" id="PS51170">
    <property type="entry name" value="CW"/>
    <property type="match status" value="5"/>
</dbReference>
<dbReference type="InterPro" id="IPR027636">
    <property type="entry name" value="Glucan-bd_rpt"/>
</dbReference>
<feature type="compositionally biased region" description="Basic and acidic residues" evidence="4">
    <location>
        <begin position="78"/>
        <end position="95"/>
    </location>
</feature>
<reference evidence="6 7" key="1">
    <citation type="submission" date="2018-02" db="EMBL/GenBank/DDBJ databases">
        <title>Draft genome sequence of Streptococcus oricebi CCUG 70868T type strain.</title>
        <authorList>
            <person name="Mendez V."/>
            <person name="Salva-Serra F."/>
            <person name="Jaen-Luchoro D."/>
            <person name="Gonzales-Siles L."/>
            <person name="Karlsson R."/>
            <person name="Engstrom-Jakobsson H."/>
            <person name="Busquets A."/>
            <person name="Gomila M."/>
            <person name="Pineiro-Iglesias B."/>
            <person name="Bennasar-Figueras A."/>
            <person name="Seeger M."/>
            <person name="Moore E."/>
        </authorList>
    </citation>
    <scope>NUCLEOTIDE SEQUENCE [LARGE SCALE GENOMIC DNA]</scope>
    <source>
        <strain evidence="6 7">CCUG 70868</strain>
    </source>
</reference>
<dbReference type="Pfam" id="PF19127">
    <property type="entry name" value="Choline_bind_3"/>
    <property type="match status" value="13"/>
</dbReference>
<feature type="signal peptide" evidence="5">
    <location>
        <begin position="1"/>
        <end position="38"/>
    </location>
</feature>
<dbReference type="NCBIfam" id="TIGR03715">
    <property type="entry name" value="KxYKxGKxW"/>
    <property type="match status" value="1"/>
</dbReference>
<comment type="caution">
    <text evidence="6">The sequence shown here is derived from an EMBL/GenBank/DDBJ whole genome shotgun (WGS) entry which is preliminary data.</text>
</comment>
<evidence type="ECO:0000256" key="4">
    <source>
        <dbReference type="SAM" id="MobiDB-lite"/>
    </source>
</evidence>
<feature type="repeat" description="Cell wall-binding" evidence="3">
    <location>
        <begin position="855"/>
        <end position="874"/>
    </location>
</feature>
<proteinExistence type="predicted"/>
<name>A0ABS5B2T0_9STRE</name>
<keyword evidence="2" id="KW-0677">Repeat</keyword>
<dbReference type="RefSeq" id="WP_209627628.1">
    <property type="nucleotide sequence ID" value="NZ_PRDG01000002.1"/>
</dbReference>
<dbReference type="Pfam" id="PF01473">
    <property type="entry name" value="Choline_bind_1"/>
    <property type="match status" value="3"/>
</dbReference>
<dbReference type="InterPro" id="IPR022263">
    <property type="entry name" value="KxYKxGKxW"/>
</dbReference>
<evidence type="ECO:0008006" key="8">
    <source>
        <dbReference type="Google" id="ProtNLM"/>
    </source>
</evidence>
<dbReference type="InterPro" id="IPR018337">
    <property type="entry name" value="Cell_wall/Cho-bd_repeat"/>
</dbReference>
<evidence type="ECO:0000256" key="2">
    <source>
        <dbReference type="ARBA" id="ARBA00022737"/>
    </source>
</evidence>
<feature type="chain" id="PRO_5045717777" description="Glucosyl transferase" evidence="5">
    <location>
        <begin position="39"/>
        <end position="1292"/>
    </location>
</feature>
<feature type="repeat" description="Cell wall-binding" evidence="3">
    <location>
        <begin position="714"/>
        <end position="733"/>
    </location>
</feature>